<dbReference type="EMBL" id="BOOH01000062">
    <property type="protein sequence ID" value="GIH80635.1"/>
    <property type="molecule type" value="Genomic_DNA"/>
</dbReference>
<evidence type="ECO:0000313" key="3">
    <source>
        <dbReference type="Proteomes" id="UP000616724"/>
    </source>
</evidence>
<gene>
    <name evidence="2" type="ORF">Plo01_70640</name>
</gene>
<dbReference type="Proteomes" id="UP000616724">
    <property type="component" value="Unassembled WGS sequence"/>
</dbReference>
<reference evidence="2 3" key="1">
    <citation type="submission" date="2021-01" db="EMBL/GenBank/DDBJ databases">
        <title>Whole genome shotgun sequence of Planobispora longispora NBRC 13918.</title>
        <authorList>
            <person name="Komaki H."/>
            <person name="Tamura T."/>
        </authorList>
    </citation>
    <scope>NUCLEOTIDE SEQUENCE [LARGE SCALE GENOMIC DNA]</scope>
    <source>
        <strain evidence="2 3">NBRC 13918</strain>
    </source>
</reference>
<protein>
    <submittedName>
        <fullName evidence="2">Uncharacterized protein</fullName>
    </submittedName>
</protein>
<feature type="compositionally biased region" description="Basic and acidic residues" evidence="1">
    <location>
        <begin position="20"/>
        <end position="30"/>
    </location>
</feature>
<evidence type="ECO:0000256" key="1">
    <source>
        <dbReference type="SAM" id="MobiDB-lite"/>
    </source>
</evidence>
<sequence length="65" mass="7109">MHLPAPDLQVDPVEGADAGELLHDPPHEQKGGVCGHGTSVSHRPGLELVMQKLIPFRRLVKTLWP</sequence>
<accession>A0A8J3RTW0</accession>
<keyword evidence="3" id="KW-1185">Reference proteome</keyword>
<dbReference type="AlphaFoldDB" id="A0A8J3RTW0"/>
<feature type="region of interest" description="Disordered" evidence="1">
    <location>
        <begin position="1"/>
        <end position="38"/>
    </location>
</feature>
<evidence type="ECO:0000313" key="2">
    <source>
        <dbReference type="EMBL" id="GIH80635.1"/>
    </source>
</evidence>
<name>A0A8J3RTW0_9ACTN</name>
<organism evidence="2 3">
    <name type="scientific">Planobispora longispora</name>
    <dbReference type="NCBI Taxonomy" id="28887"/>
    <lineage>
        <taxon>Bacteria</taxon>
        <taxon>Bacillati</taxon>
        <taxon>Actinomycetota</taxon>
        <taxon>Actinomycetes</taxon>
        <taxon>Streptosporangiales</taxon>
        <taxon>Streptosporangiaceae</taxon>
        <taxon>Planobispora</taxon>
    </lineage>
</organism>
<comment type="caution">
    <text evidence="2">The sequence shown here is derived from an EMBL/GenBank/DDBJ whole genome shotgun (WGS) entry which is preliminary data.</text>
</comment>
<proteinExistence type="predicted"/>